<reference evidence="2" key="1">
    <citation type="submission" date="2012-03" db="EMBL/GenBank/DDBJ databases">
        <title>Functional metagenomics reveals considerable lignocellulase gene clusters in the gut microbiome of a wood-feeding higher termite.</title>
        <authorList>
            <person name="Liu N."/>
        </authorList>
    </citation>
    <scope>NUCLEOTIDE SEQUENCE</scope>
</reference>
<dbReference type="CDD" id="cd09872">
    <property type="entry name" value="PIN_Sll0205-like"/>
    <property type="match status" value="1"/>
</dbReference>
<dbReference type="SMART" id="SM00670">
    <property type="entry name" value="PINc"/>
    <property type="match status" value="1"/>
</dbReference>
<dbReference type="PANTHER" id="PTHR36173:SF2">
    <property type="entry name" value="RIBONUCLEASE VAPC16"/>
    <property type="match status" value="1"/>
</dbReference>
<dbReference type="InterPro" id="IPR041705">
    <property type="entry name" value="PIN_Sll0205"/>
</dbReference>
<proteinExistence type="predicted"/>
<feature type="domain" description="PIN" evidence="1">
    <location>
        <begin position="1"/>
        <end position="124"/>
    </location>
</feature>
<dbReference type="SUPFAM" id="SSF88723">
    <property type="entry name" value="PIN domain-like"/>
    <property type="match status" value="1"/>
</dbReference>
<dbReference type="InterPro" id="IPR029060">
    <property type="entry name" value="PIN-like_dom_sf"/>
</dbReference>
<sequence>MRYLIDTNIFLFYVQEKDRLSKDIFELLQDSSNTINISSRSIEEIVHLLRVGKIEVPRWKETKDIFANIDDLGFSVDYFKKEHILTLGKLETLSDHKDPVDHAIMAHAITNKTTLISSDGKMRFYKNQGLKFIWNRV</sequence>
<dbReference type="PANTHER" id="PTHR36173">
    <property type="entry name" value="RIBONUCLEASE VAPC16-RELATED"/>
    <property type="match status" value="1"/>
</dbReference>
<dbReference type="Gene3D" id="3.40.50.1010">
    <property type="entry name" value="5'-nuclease"/>
    <property type="match status" value="1"/>
</dbReference>
<evidence type="ECO:0000313" key="2">
    <source>
        <dbReference type="EMBL" id="AGS52401.1"/>
    </source>
</evidence>
<name>A0A806KL13_9BACT</name>
<dbReference type="AlphaFoldDB" id="A0A806KL13"/>
<protein>
    <recommendedName>
        <fullName evidence="1">PIN domain-containing protein</fullName>
    </recommendedName>
</protein>
<evidence type="ECO:0000259" key="1">
    <source>
        <dbReference type="SMART" id="SM00670"/>
    </source>
</evidence>
<organism evidence="2">
    <name type="scientific">uncultured bacterium contig00085</name>
    <dbReference type="NCBI Taxonomy" id="1181558"/>
    <lineage>
        <taxon>Bacteria</taxon>
        <taxon>environmental samples</taxon>
    </lineage>
</organism>
<dbReference type="Pfam" id="PF01850">
    <property type="entry name" value="PIN"/>
    <property type="match status" value="1"/>
</dbReference>
<dbReference type="InterPro" id="IPR002716">
    <property type="entry name" value="PIN_dom"/>
</dbReference>
<dbReference type="InterPro" id="IPR052919">
    <property type="entry name" value="TA_system_RNase"/>
</dbReference>
<accession>A0A806KL13</accession>
<dbReference type="EMBL" id="JQ844192">
    <property type="protein sequence ID" value="AGS52401.1"/>
    <property type="molecule type" value="Genomic_DNA"/>
</dbReference>